<sequence>MKPTYLLFSLLSPLCYAQTDTVRLNTVTVSATRFVQPARLSPYQIETVSRDRIAFLNQQNTADMLQQTGNVFVQRSQGGGGSPVLRGFEASRVLLVVDGIRVNNAIFRAGHLQNVLRIDPAILERAEVLFGPGSTLYGSDALGGVMYFQTRNPELSAGGTVVRLNAYVRAASATGERTAHADVNIGTRRLGFLTGVTAASYGDVLQGDNRSAAYPNFGKLTQYVDNSSVPDQIVVNPNPNRQVGTAYQQLDLLQKVLFQPAEGIRHTLNVQYSTTGNVPRYDRLSEVTAGKPTYADWYYGPEKRLLTAYQLAVTRPTALYDQLQVSVGYQAIAESRNSRRLGGATLKRQVEQVGVWSVNADAQKQFGSHAVQYGLELTHNDVTSTATRLNVKTGAVTPADTRYPDGGSTLQTAALYVTDRLTVSPVMNLQAGLRYTLTNLKATFRDKTFFPFPYNDIQQSPSGLVGSLGAVYTPTAATKISLLGSTGFRAPNVDDLTKVFESSPGTLIVPNPNIKPEYTYNTELSVSQWVGNALQLNGTVYQTWFENAIVVDAFTFNGASTTVYDGKDSKVLAPQNKRRATVAGYTIGASVRLGSALTFNGSVNGTAGKVGDDKNTPLDHIPPTYGRASLSYRRAGVQLEAFTLFSGWKRIADYNPDGEDNGTYATPDGMPAWATANLRGSVRVGRIGSIQAACENIFDTNYRTFASGFSAPGRNFMLTLRLGRL</sequence>
<evidence type="ECO:0000256" key="1">
    <source>
        <dbReference type="ARBA" id="ARBA00004571"/>
    </source>
</evidence>
<dbReference type="SUPFAM" id="SSF56935">
    <property type="entry name" value="Porins"/>
    <property type="match status" value="1"/>
</dbReference>
<evidence type="ECO:0000256" key="9">
    <source>
        <dbReference type="ARBA" id="ARBA00023237"/>
    </source>
</evidence>
<reference evidence="15 16" key="1">
    <citation type="submission" date="2021-03" db="EMBL/GenBank/DDBJ databases">
        <title>Fibrella sp. HMF5036 genome sequencing and assembly.</title>
        <authorList>
            <person name="Kang H."/>
            <person name="Kim H."/>
            <person name="Bae S."/>
            <person name="Joh K."/>
        </authorList>
    </citation>
    <scope>NUCLEOTIDE SEQUENCE [LARGE SCALE GENOMIC DNA]</scope>
    <source>
        <strain evidence="15 16">HMF5036</strain>
    </source>
</reference>
<dbReference type="PANTHER" id="PTHR30069:SF29">
    <property type="entry name" value="HEMOGLOBIN AND HEMOGLOBIN-HAPTOGLOBIN-BINDING PROTEIN 1-RELATED"/>
    <property type="match status" value="1"/>
</dbReference>
<comment type="subcellular location">
    <subcellularLocation>
        <location evidence="1 10">Cell outer membrane</location>
        <topology evidence="1 10">Multi-pass membrane protein</topology>
    </subcellularLocation>
</comment>
<protein>
    <submittedName>
        <fullName evidence="15">TonB-dependent receptor</fullName>
    </submittedName>
</protein>
<dbReference type="Proteomes" id="UP000664795">
    <property type="component" value="Unassembled WGS sequence"/>
</dbReference>
<evidence type="ECO:0000256" key="3">
    <source>
        <dbReference type="ARBA" id="ARBA00022452"/>
    </source>
</evidence>
<evidence type="ECO:0000256" key="4">
    <source>
        <dbReference type="ARBA" id="ARBA00022692"/>
    </source>
</evidence>
<dbReference type="Pfam" id="PF07715">
    <property type="entry name" value="Plug"/>
    <property type="match status" value="1"/>
</dbReference>
<proteinExistence type="inferred from homology"/>
<dbReference type="Gene3D" id="2.40.170.20">
    <property type="entry name" value="TonB-dependent receptor, beta-barrel domain"/>
    <property type="match status" value="1"/>
</dbReference>
<evidence type="ECO:0000256" key="8">
    <source>
        <dbReference type="ARBA" id="ARBA00023170"/>
    </source>
</evidence>
<evidence type="ECO:0000256" key="7">
    <source>
        <dbReference type="ARBA" id="ARBA00023136"/>
    </source>
</evidence>
<dbReference type="PROSITE" id="PS52016">
    <property type="entry name" value="TONB_DEPENDENT_REC_3"/>
    <property type="match status" value="1"/>
</dbReference>
<feature type="signal peptide" evidence="12">
    <location>
        <begin position="1"/>
        <end position="17"/>
    </location>
</feature>
<dbReference type="InterPro" id="IPR037066">
    <property type="entry name" value="Plug_dom_sf"/>
</dbReference>
<keyword evidence="3 10" id="KW-1134">Transmembrane beta strand</keyword>
<feature type="domain" description="TonB-dependent receptor-like beta-barrel" evidence="13">
    <location>
        <begin position="272"/>
        <end position="697"/>
    </location>
</feature>
<dbReference type="InterPro" id="IPR039426">
    <property type="entry name" value="TonB-dep_rcpt-like"/>
</dbReference>
<dbReference type="Gene3D" id="2.170.130.10">
    <property type="entry name" value="TonB-dependent receptor, plug domain"/>
    <property type="match status" value="1"/>
</dbReference>
<evidence type="ECO:0000256" key="5">
    <source>
        <dbReference type="ARBA" id="ARBA00022729"/>
    </source>
</evidence>
<dbReference type="GO" id="GO:0009279">
    <property type="term" value="C:cell outer membrane"/>
    <property type="evidence" value="ECO:0007669"/>
    <property type="project" value="UniProtKB-SubCell"/>
</dbReference>
<dbReference type="AlphaFoldDB" id="A0A939GAM5"/>
<keyword evidence="4 10" id="KW-0812">Transmembrane</keyword>
<accession>A0A939GAM5</accession>
<keyword evidence="6 11" id="KW-0798">TonB box</keyword>
<comment type="similarity">
    <text evidence="10 11">Belongs to the TonB-dependent receptor family.</text>
</comment>
<evidence type="ECO:0000313" key="15">
    <source>
        <dbReference type="EMBL" id="MBO0934303.1"/>
    </source>
</evidence>
<dbReference type="GO" id="GO:0015344">
    <property type="term" value="F:siderophore uptake transmembrane transporter activity"/>
    <property type="evidence" value="ECO:0007669"/>
    <property type="project" value="TreeGrafter"/>
</dbReference>
<dbReference type="Pfam" id="PF00593">
    <property type="entry name" value="TonB_dep_Rec_b-barrel"/>
    <property type="match status" value="1"/>
</dbReference>
<evidence type="ECO:0000259" key="13">
    <source>
        <dbReference type="Pfam" id="PF00593"/>
    </source>
</evidence>
<dbReference type="RefSeq" id="WP_207338264.1">
    <property type="nucleotide sequence ID" value="NZ_JAFMYU010000029.1"/>
</dbReference>
<evidence type="ECO:0000256" key="12">
    <source>
        <dbReference type="SAM" id="SignalP"/>
    </source>
</evidence>
<keyword evidence="5 12" id="KW-0732">Signal</keyword>
<evidence type="ECO:0000256" key="6">
    <source>
        <dbReference type="ARBA" id="ARBA00023077"/>
    </source>
</evidence>
<keyword evidence="7 10" id="KW-0472">Membrane</keyword>
<feature type="chain" id="PRO_5037305955" evidence="12">
    <location>
        <begin position="18"/>
        <end position="725"/>
    </location>
</feature>
<gene>
    <name evidence="15" type="ORF">J2I48_25065</name>
</gene>
<dbReference type="InterPro" id="IPR036942">
    <property type="entry name" value="Beta-barrel_TonB_sf"/>
</dbReference>
<evidence type="ECO:0000313" key="16">
    <source>
        <dbReference type="Proteomes" id="UP000664795"/>
    </source>
</evidence>
<evidence type="ECO:0000256" key="11">
    <source>
        <dbReference type="RuleBase" id="RU003357"/>
    </source>
</evidence>
<evidence type="ECO:0000256" key="10">
    <source>
        <dbReference type="PROSITE-ProRule" id="PRU01360"/>
    </source>
</evidence>
<dbReference type="CDD" id="cd01347">
    <property type="entry name" value="ligand_gated_channel"/>
    <property type="match status" value="1"/>
</dbReference>
<keyword evidence="2 10" id="KW-0813">Transport</keyword>
<feature type="domain" description="TonB-dependent receptor plug" evidence="14">
    <location>
        <begin position="39"/>
        <end position="145"/>
    </location>
</feature>
<dbReference type="InterPro" id="IPR000531">
    <property type="entry name" value="Beta-barrel_TonB"/>
</dbReference>
<name>A0A939GAM5_9BACT</name>
<organism evidence="15 16">
    <name type="scientific">Fibrella aquatilis</name>
    <dbReference type="NCBI Taxonomy" id="2817059"/>
    <lineage>
        <taxon>Bacteria</taxon>
        <taxon>Pseudomonadati</taxon>
        <taxon>Bacteroidota</taxon>
        <taxon>Cytophagia</taxon>
        <taxon>Cytophagales</taxon>
        <taxon>Spirosomataceae</taxon>
        <taxon>Fibrella</taxon>
    </lineage>
</organism>
<keyword evidence="8 15" id="KW-0675">Receptor</keyword>
<dbReference type="GO" id="GO:0044718">
    <property type="term" value="P:siderophore transmembrane transport"/>
    <property type="evidence" value="ECO:0007669"/>
    <property type="project" value="TreeGrafter"/>
</dbReference>
<keyword evidence="9 10" id="KW-0998">Cell outer membrane</keyword>
<evidence type="ECO:0000259" key="14">
    <source>
        <dbReference type="Pfam" id="PF07715"/>
    </source>
</evidence>
<keyword evidence="16" id="KW-1185">Reference proteome</keyword>
<comment type="caution">
    <text evidence="15">The sequence shown here is derived from an EMBL/GenBank/DDBJ whole genome shotgun (WGS) entry which is preliminary data.</text>
</comment>
<dbReference type="EMBL" id="JAFMYU010000029">
    <property type="protein sequence ID" value="MBO0934303.1"/>
    <property type="molecule type" value="Genomic_DNA"/>
</dbReference>
<dbReference type="PANTHER" id="PTHR30069">
    <property type="entry name" value="TONB-DEPENDENT OUTER MEMBRANE RECEPTOR"/>
    <property type="match status" value="1"/>
</dbReference>
<evidence type="ECO:0000256" key="2">
    <source>
        <dbReference type="ARBA" id="ARBA00022448"/>
    </source>
</evidence>
<dbReference type="InterPro" id="IPR012910">
    <property type="entry name" value="Plug_dom"/>
</dbReference>